<name>A0A6A3CUG1_HIBSY</name>
<keyword evidence="1" id="KW-0472">Membrane</keyword>
<dbReference type="AlphaFoldDB" id="A0A6A3CUG1"/>
<keyword evidence="1" id="KW-0812">Transmembrane</keyword>
<dbReference type="PANTHER" id="PTHR33133">
    <property type="entry name" value="OS08G0107100 PROTEIN-RELATED"/>
    <property type="match status" value="1"/>
</dbReference>
<gene>
    <name evidence="2" type="ORF">F3Y22_tig00002847pilonHSYRG00062</name>
</gene>
<evidence type="ECO:0000313" key="3">
    <source>
        <dbReference type="Proteomes" id="UP000436088"/>
    </source>
</evidence>
<keyword evidence="1" id="KW-1133">Transmembrane helix</keyword>
<keyword evidence="3" id="KW-1185">Reference proteome</keyword>
<organism evidence="2 3">
    <name type="scientific">Hibiscus syriacus</name>
    <name type="common">Rose of Sharon</name>
    <dbReference type="NCBI Taxonomy" id="106335"/>
    <lineage>
        <taxon>Eukaryota</taxon>
        <taxon>Viridiplantae</taxon>
        <taxon>Streptophyta</taxon>
        <taxon>Embryophyta</taxon>
        <taxon>Tracheophyta</taxon>
        <taxon>Spermatophyta</taxon>
        <taxon>Magnoliopsida</taxon>
        <taxon>eudicotyledons</taxon>
        <taxon>Gunneridae</taxon>
        <taxon>Pentapetalae</taxon>
        <taxon>rosids</taxon>
        <taxon>malvids</taxon>
        <taxon>Malvales</taxon>
        <taxon>Malvaceae</taxon>
        <taxon>Malvoideae</taxon>
        <taxon>Hibiscus</taxon>
    </lineage>
</organism>
<comment type="caution">
    <text evidence="2">The sequence shown here is derived from an EMBL/GenBank/DDBJ whole genome shotgun (WGS) entry which is preliminary data.</text>
</comment>
<proteinExistence type="predicted"/>
<evidence type="ECO:0000256" key="1">
    <source>
        <dbReference type="SAM" id="Phobius"/>
    </source>
</evidence>
<reference evidence="2" key="1">
    <citation type="submission" date="2019-09" db="EMBL/GenBank/DDBJ databases">
        <title>Draft genome information of white flower Hibiscus syriacus.</title>
        <authorList>
            <person name="Kim Y.-M."/>
        </authorList>
    </citation>
    <scope>NUCLEOTIDE SEQUENCE [LARGE SCALE GENOMIC DNA]</scope>
    <source>
        <strain evidence="2">YM2019G1</strain>
    </source>
</reference>
<dbReference type="EMBL" id="VEPZ02000198">
    <property type="protein sequence ID" value="KAE8730878.1"/>
    <property type="molecule type" value="Genomic_DNA"/>
</dbReference>
<dbReference type="Proteomes" id="UP000436088">
    <property type="component" value="Unassembled WGS sequence"/>
</dbReference>
<feature type="transmembrane region" description="Helical" evidence="1">
    <location>
        <begin position="45"/>
        <end position="64"/>
    </location>
</feature>
<protein>
    <submittedName>
        <fullName evidence="2">Actin-binding FH2 protein isoform 1</fullName>
    </submittedName>
</protein>
<accession>A0A6A3CUG1</accession>
<sequence length="113" mass="12241">MPLSPTLTALALAVPGNLALAAIEALFHYRVASRAYGGGGDFNGFSMAMEGVLIAYLYSIFVVLDTVVGSTFFKSCKTGCLVDREGRYCYKIEIVAEKDGNAYVKLKNIEEFP</sequence>
<dbReference type="PANTHER" id="PTHR33133:SF3">
    <property type="entry name" value="TRANSMEMBRANE PROTEIN"/>
    <property type="match status" value="1"/>
</dbReference>
<evidence type="ECO:0000313" key="2">
    <source>
        <dbReference type="EMBL" id="KAE8730878.1"/>
    </source>
</evidence>